<evidence type="ECO:0000313" key="3">
    <source>
        <dbReference type="Proteomes" id="UP001529369"/>
    </source>
</evidence>
<dbReference type="RefSeq" id="WP_290319813.1">
    <property type="nucleotide sequence ID" value="NZ_JAUFPN010000197.1"/>
</dbReference>
<gene>
    <name evidence="2" type="ORF">QWZ14_25520</name>
</gene>
<protein>
    <submittedName>
        <fullName evidence="2">Glycine zipper family protein</fullName>
    </submittedName>
</protein>
<accession>A0ABT8AD34</accession>
<comment type="caution">
    <text evidence="2">The sequence shown here is derived from an EMBL/GenBank/DDBJ whole genome shotgun (WGS) entry which is preliminary data.</text>
</comment>
<proteinExistence type="predicted"/>
<feature type="chain" id="PRO_5045369683" evidence="1">
    <location>
        <begin position="29"/>
        <end position="214"/>
    </location>
</feature>
<feature type="signal peptide" evidence="1">
    <location>
        <begin position="1"/>
        <end position="28"/>
    </location>
</feature>
<reference evidence="3" key="1">
    <citation type="journal article" date="2019" name="Int. J. Syst. Evol. Microbiol.">
        <title>The Global Catalogue of Microorganisms (GCM) 10K type strain sequencing project: providing services to taxonomists for standard genome sequencing and annotation.</title>
        <authorList>
            <consortium name="The Broad Institute Genomics Platform"/>
            <consortium name="The Broad Institute Genome Sequencing Center for Infectious Disease"/>
            <person name="Wu L."/>
            <person name="Ma J."/>
        </authorList>
    </citation>
    <scope>NUCLEOTIDE SEQUENCE [LARGE SCALE GENOMIC DNA]</scope>
    <source>
        <strain evidence="3">CECT 7131</strain>
    </source>
</reference>
<evidence type="ECO:0000256" key="1">
    <source>
        <dbReference type="SAM" id="SignalP"/>
    </source>
</evidence>
<keyword evidence="3" id="KW-1185">Reference proteome</keyword>
<dbReference type="Proteomes" id="UP001529369">
    <property type="component" value="Unassembled WGS sequence"/>
</dbReference>
<keyword evidence="1" id="KW-0732">Signal</keyword>
<name>A0ABT8AD34_9PROT</name>
<organism evidence="2 3">
    <name type="scientific">Paeniroseomonas aquatica</name>
    <dbReference type="NCBI Taxonomy" id="373043"/>
    <lineage>
        <taxon>Bacteria</taxon>
        <taxon>Pseudomonadati</taxon>
        <taxon>Pseudomonadota</taxon>
        <taxon>Alphaproteobacteria</taxon>
        <taxon>Acetobacterales</taxon>
        <taxon>Acetobacteraceae</taxon>
        <taxon>Paeniroseomonas</taxon>
    </lineage>
</organism>
<dbReference type="EMBL" id="JAUFPN010000197">
    <property type="protein sequence ID" value="MDN3567752.1"/>
    <property type="molecule type" value="Genomic_DNA"/>
</dbReference>
<sequence length="214" mass="21548">MITWPELKKTPMSRAPIRLALLLPVGLAACAVAPPAGPSIYAMPAKGKDMAQFQGEEGQCRNYAQGQIGGGTPAQASNQAAVGSAVIGTALGAAAGALLGSAGGAAWTGAAIGAGAGLLGGSAVGASNAQASGASLQERYDMAYAQCMTSVGNTIAAPQAPPVAYAVPAYGYAYPYAAPYAYPAYPYYWGPSVSLGFYGGRGYYGRGHGWGRRW</sequence>
<evidence type="ECO:0000313" key="2">
    <source>
        <dbReference type="EMBL" id="MDN3567752.1"/>
    </source>
</evidence>